<gene>
    <name evidence="2" type="ORF">E3T51_15185</name>
</gene>
<dbReference type="PANTHER" id="PTHR42928">
    <property type="entry name" value="TRICARBOXYLATE-BINDING PROTEIN"/>
    <property type="match status" value="1"/>
</dbReference>
<dbReference type="Pfam" id="PF03401">
    <property type="entry name" value="TctC"/>
    <property type="match status" value="1"/>
</dbReference>
<dbReference type="SUPFAM" id="SSF53850">
    <property type="entry name" value="Periplasmic binding protein-like II"/>
    <property type="match status" value="1"/>
</dbReference>
<dbReference type="EMBL" id="SOHN01000018">
    <property type="protein sequence ID" value="TFD85191.1"/>
    <property type="molecule type" value="Genomic_DNA"/>
</dbReference>
<dbReference type="InterPro" id="IPR005064">
    <property type="entry name" value="BUG"/>
</dbReference>
<evidence type="ECO:0000256" key="1">
    <source>
        <dbReference type="ARBA" id="ARBA00006987"/>
    </source>
</evidence>
<comment type="caution">
    <text evidence="2">The sequence shown here is derived from an EMBL/GenBank/DDBJ whole genome shotgun (WGS) entry which is preliminary data.</text>
</comment>
<dbReference type="CDD" id="cd07012">
    <property type="entry name" value="PBP2_Bug_TTT"/>
    <property type="match status" value="1"/>
</dbReference>
<keyword evidence="3" id="KW-1185">Reference proteome</keyword>
<proteinExistence type="inferred from homology"/>
<name>A0A4R9BKJ7_9MICO</name>
<dbReference type="InterPro" id="IPR042100">
    <property type="entry name" value="Bug_dom1"/>
</dbReference>
<accession>A0A4R9BKJ7</accession>
<dbReference type="AlphaFoldDB" id="A0A4R9BKJ7"/>
<evidence type="ECO:0000313" key="3">
    <source>
        <dbReference type="Proteomes" id="UP000297626"/>
    </source>
</evidence>
<reference evidence="2 3" key="1">
    <citation type="submission" date="2019-03" db="EMBL/GenBank/DDBJ databases">
        <title>Genomics of glacier-inhabiting Cryobacterium strains.</title>
        <authorList>
            <person name="Liu Q."/>
            <person name="Xin Y.-H."/>
        </authorList>
    </citation>
    <scope>NUCLEOTIDE SEQUENCE [LARGE SCALE GENOMIC DNA]</scope>
    <source>
        <strain evidence="2 3">Sr54</strain>
    </source>
</reference>
<dbReference type="PIRSF" id="PIRSF017082">
    <property type="entry name" value="YflP"/>
    <property type="match status" value="1"/>
</dbReference>
<organism evidence="2 3">
    <name type="scientific">Cryobacterium serini</name>
    <dbReference type="NCBI Taxonomy" id="1259201"/>
    <lineage>
        <taxon>Bacteria</taxon>
        <taxon>Bacillati</taxon>
        <taxon>Actinomycetota</taxon>
        <taxon>Actinomycetes</taxon>
        <taxon>Micrococcales</taxon>
        <taxon>Microbacteriaceae</taxon>
        <taxon>Cryobacterium</taxon>
    </lineage>
</organism>
<evidence type="ECO:0000313" key="2">
    <source>
        <dbReference type="EMBL" id="TFD85191.1"/>
    </source>
</evidence>
<dbReference type="PANTHER" id="PTHR42928:SF5">
    <property type="entry name" value="BLR1237 PROTEIN"/>
    <property type="match status" value="1"/>
</dbReference>
<dbReference type="Gene3D" id="3.40.190.10">
    <property type="entry name" value="Periplasmic binding protein-like II"/>
    <property type="match status" value="1"/>
</dbReference>
<dbReference type="Gene3D" id="3.40.190.150">
    <property type="entry name" value="Bordetella uptake gene, domain 1"/>
    <property type="match status" value="1"/>
</dbReference>
<comment type="similarity">
    <text evidence="1">Belongs to the UPF0065 (bug) family.</text>
</comment>
<dbReference type="Proteomes" id="UP000297626">
    <property type="component" value="Unassembled WGS sequence"/>
</dbReference>
<protein>
    <submittedName>
        <fullName evidence="2">Tripartite tricarboxylate transporter substrate binding protein</fullName>
    </submittedName>
</protein>
<sequence length="361" mass="37809">MSKFTTTSCAVRHNHVLLRGHSVRIELSTSLRPPEDTLNKNRLRHVTAAAAIAGLALTATGCSVSSRAAEGYPTKPVTFLVPYAAGGPSDTTARAYSSCLEKLLGGTFVVENRDSGAGAVAMQELASAKPDGHTVGLSTNGPLVLNPMSNELSYSQADFQAVGTMAEIPTLFAVPKGSPYKSLQDLFDAAKADPGQISIGVPGATSSLAIELKRLQKDTGIELAMVPTSGSAELITNLLGGHIDAGFVNDHVDVEAQVKDGAIVPLAAAGDVRSEAFPDVPTTDEAGYDVKTTSVYGLFGPKGLPQDVSEKLQNGVETCSQDKDVIAQIGDRFVPDSFLDAAATTQVFQDMRARYESLLAK</sequence>